<dbReference type="AlphaFoldDB" id="A0A150L8I5"/>
<evidence type="ECO:0000313" key="1">
    <source>
        <dbReference type="EMBL" id="KYD08329.1"/>
    </source>
</evidence>
<evidence type="ECO:0000313" key="2">
    <source>
        <dbReference type="Proteomes" id="UP000075683"/>
    </source>
</evidence>
<protein>
    <submittedName>
        <fullName evidence="1">Uncharacterized protein</fullName>
    </submittedName>
</protein>
<name>A0A150L8I5_9BACI</name>
<dbReference type="STRING" id="301148.B4135_4040"/>
<reference evidence="1 2" key="1">
    <citation type="submission" date="2016-01" db="EMBL/GenBank/DDBJ databases">
        <title>Draft Genome Sequences of Seven Thermophilic Sporeformers Isolated from Foods.</title>
        <authorList>
            <person name="Berendsen E.M."/>
            <person name="Wells-Bennik M.H."/>
            <person name="Krawcyk A.O."/>
            <person name="De Jong A."/>
            <person name="Holsappel S."/>
            <person name="Eijlander R.T."/>
            <person name="Kuipers O.P."/>
        </authorList>
    </citation>
    <scope>NUCLEOTIDE SEQUENCE [LARGE SCALE GENOMIC DNA]</scope>
    <source>
        <strain evidence="1 2">B4135</strain>
    </source>
</reference>
<accession>A0A150L8I5</accession>
<organism evidence="1 2">
    <name type="scientific">Caldibacillus debilis</name>
    <dbReference type="NCBI Taxonomy" id="301148"/>
    <lineage>
        <taxon>Bacteria</taxon>
        <taxon>Bacillati</taxon>
        <taxon>Bacillota</taxon>
        <taxon>Bacilli</taxon>
        <taxon>Bacillales</taxon>
        <taxon>Bacillaceae</taxon>
        <taxon>Caldibacillus</taxon>
    </lineage>
</organism>
<proteinExistence type="predicted"/>
<sequence>MKVIGQPIQFFCGGSMTAAFGGSYKIGAPIPFFRVPEKSVPGDKMLCI</sequence>
<dbReference type="EMBL" id="LQYT01000140">
    <property type="protein sequence ID" value="KYD08329.1"/>
    <property type="molecule type" value="Genomic_DNA"/>
</dbReference>
<gene>
    <name evidence="1" type="ORF">B4135_4040</name>
</gene>
<comment type="caution">
    <text evidence="1">The sequence shown here is derived from an EMBL/GenBank/DDBJ whole genome shotgun (WGS) entry which is preliminary data.</text>
</comment>
<dbReference type="Proteomes" id="UP000075683">
    <property type="component" value="Unassembled WGS sequence"/>
</dbReference>